<evidence type="ECO:0000256" key="1">
    <source>
        <dbReference type="SAM" id="MobiDB-lite"/>
    </source>
</evidence>
<feature type="compositionally biased region" description="Basic residues" evidence="1">
    <location>
        <begin position="127"/>
        <end position="146"/>
    </location>
</feature>
<feature type="compositionally biased region" description="Polar residues" evidence="1">
    <location>
        <begin position="61"/>
        <end position="75"/>
    </location>
</feature>
<accession>A0A067LGK3</accession>
<dbReference type="AlphaFoldDB" id="A0A067LGK3"/>
<feature type="compositionally biased region" description="Polar residues" evidence="1">
    <location>
        <begin position="9"/>
        <end position="18"/>
    </location>
</feature>
<feature type="compositionally biased region" description="Polar residues" evidence="1">
    <location>
        <begin position="44"/>
        <end position="54"/>
    </location>
</feature>
<protein>
    <submittedName>
        <fullName evidence="2">Uncharacterized protein</fullName>
    </submittedName>
</protein>
<name>A0A067LGK3_JATCU</name>
<proteinExistence type="predicted"/>
<sequence>MPTGGNPVVSIQSRSSSAHNRRPPCGLQSNLDHQVRNNKKPSCGSISHRPSSQIHGGPLHPNSTQTRHSNITSQLGDRRRAGAAARRWRWRDELGEARRLLDRKQKGLWWRDELEEELAVTQTQLQGRRKGKKERKRKERKKKKKKKEEEKKRRRGGGDEVDAGEERKKKKKRNKVCPTSR</sequence>
<organism evidence="2 3">
    <name type="scientific">Jatropha curcas</name>
    <name type="common">Barbados nut</name>
    <dbReference type="NCBI Taxonomy" id="180498"/>
    <lineage>
        <taxon>Eukaryota</taxon>
        <taxon>Viridiplantae</taxon>
        <taxon>Streptophyta</taxon>
        <taxon>Embryophyta</taxon>
        <taxon>Tracheophyta</taxon>
        <taxon>Spermatophyta</taxon>
        <taxon>Magnoliopsida</taxon>
        <taxon>eudicotyledons</taxon>
        <taxon>Gunneridae</taxon>
        <taxon>Pentapetalae</taxon>
        <taxon>rosids</taxon>
        <taxon>fabids</taxon>
        <taxon>Malpighiales</taxon>
        <taxon>Euphorbiaceae</taxon>
        <taxon>Crotonoideae</taxon>
        <taxon>Jatropheae</taxon>
        <taxon>Jatropha</taxon>
    </lineage>
</organism>
<gene>
    <name evidence="2" type="ORF">JCGZ_24205</name>
</gene>
<reference evidence="2 3" key="1">
    <citation type="journal article" date="2014" name="PLoS ONE">
        <title>Global Analysis of Gene Expression Profiles in Physic Nut (Jatropha curcas L.) Seedlings Exposed to Salt Stress.</title>
        <authorList>
            <person name="Zhang L."/>
            <person name="Zhang C."/>
            <person name="Wu P."/>
            <person name="Chen Y."/>
            <person name="Li M."/>
            <person name="Jiang H."/>
            <person name="Wu G."/>
        </authorList>
    </citation>
    <scope>NUCLEOTIDE SEQUENCE [LARGE SCALE GENOMIC DNA]</scope>
    <source>
        <strain evidence="3">cv. GZQX0401</strain>
        <tissue evidence="2">Young leaves</tissue>
    </source>
</reference>
<dbReference type="Proteomes" id="UP000027138">
    <property type="component" value="Unassembled WGS sequence"/>
</dbReference>
<feature type="region of interest" description="Disordered" evidence="1">
    <location>
        <begin position="1"/>
        <end position="86"/>
    </location>
</feature>
<keyword evidence="3" id="KW-1185">Reference proteome</keyword>
<evidence type="ECO:0000313" key="3">
    <source>
        <dbReference type="Proteomes" id="UP000027138"/>
    </source>
</evidence>
<dbReference type="EMBL" id="KK914276">
    <property type="protein sequence ID" value="KDP43284.1"/>
    <property type="molecule type" value="Genomic_DNA"/>
</dbReference>
<feature type="region of interest" description="Disordered" evidence="1">
    <location>
        <begin position="121"/>
        <end position="181"/>
    </location>
</feature>
<evidence type="ECO:0000313" key="2">
    <source>
        <dbReference type="EMBL" id="KDP43284.1"/>
    </source>
</evidence>